<reference evidence="4 5" key="2">
    <citation type="submission" date="2013-02" db="EMBL/GenBank/DDBJ databases">
        <title>The Genome Sequence of Plasmodium falciparum Tanzania (2000708).</title>
        <authorList>
            <consortium name="The Broad Institute Genome Sequencing Platform"/>
            <consortium name="The Broad Institute Genome Sequencing Center for Infectious Disease"/>
            <person name="Neafsey D."/>
            <person name="Cheeseman I."/>
            <person name="Volkman S."/>
            <person name="Adams J."/>
            <person name="Walker B."/>
            <person name="Young S.K."/>
            <person name="Zeng Q."/>
            <person name="Gargeya S."/>
            <person name="Fitzgerald M."/>
            <person name="Haas B."/>
            <person name="Abouelleil A."/>
            <person name="Alvarado L."/>
            <person name="Arachchi H.M."/>
            <person name="Berlin A.M."/>
            <person name="Chapman S.B."/>
            <person name="Dewar J."/>
            <person name="Goldberg J."/>
            <person name="Griggs A."/>
            <person name="Gujja S."/>
            <person name="Hansen M."/>
            <person name="Howarth C."/>
            <person name="Imamovic A."/>
            <person name="Larimer J."/>
            <person name="McCowan C."/>
            <person name="Murphy C."/>
            <person name="Neiman D."/>
            <person name="Pearson M."/>
            <person name="Priest M."/>
            <person name="Roberts A."/>
            <person name="Saif S."/>
            <person name="Shea T."/>
            <person name="Sisk P."/>
            <person name="Sykes S."/>
            <person name="Wortman J."/>
            <person name="Nusbaum C."/>
            <person name="Birren B."/>
        </authorList>
    </citation>
    <scope>NUCLEOTIDE SEQUENCE [LARGE SCALE GENOMIC DNA]</scope>
    <source>
        <strain evidence="5">Tanzania (2000708)</strain>
    </source>
</reference>
<feature type="compositionally biased region" description="Pro residues" evidence="1">
    <location>
        <begin position="1260"/>
        <end position="1275"/>
    </location>
</feature>
<dbReference type="GO" id="GO:0016020">
    <property type="term" value="C:membrane"/>
    <property type="evidence" value="ECO:0007669"/>
    <property type="project" value="InterPro"/>
</dbReference>
<dbReference type="Pfam" id="PF22672">
    <property type="entry name" value="DBL_C"/>
    <property type="match status" value="1"/>
</dbReference>
<evidence type="ECO:0000259" key="2">
    <source>
        <dbReference type="Pfam" id="PF05424"/>
    </source>
</evidence>
<feature type="domain" description="Duffy-antigen binding" evidence="2">
    <location>
        <begin position="102"/>
        <end position="279"/>
    </location>
</feature>
<feature type="region of interest" description="Disordered" evidence="1">
    <location>
        <begin position="1"/>
        <end position="24"/>
    </location>
</feature>
<name>A0A024VY54_PLAFA</name>
<accession>A0A024VY54</accession>
<evidence type="ECO:0000256" key="1">
    <source>
        <dbReference type="SAM" id="MobiDB-lite"/>
    </source>
</evidence>
<feature type="compositionally biased region" description="Basic and acidic residues" evidence="1">
    <location>
        <begin position="1"/>
        <end position="21"/>
    </location>
</feature>
<evidence type="ECO:0000259" key="3">
    <source>
        <dbReference type="Pfam" id="PF22672"/>
    </source>
</evidence>
<feature type="domain" description="Duffy-binding-like" evidence="3">
    <location>
        <begin position="1078"/>
        <end position="1193"/>
    </location>
</feature>
<gene>
    <name evidence="4" type="ORF">PFTANZ_05924</name>
</gene>
<dbReference type="FunFam" id="1.20.58.830:FF:000021">
    <property type="entry name" value="Erythrocyte membrane protein 1, PfEMP1"/>
    <property type="match status" value="1"/>
</dbReference>
<dbReference type="InterPro" id="IPR054595">
    <property type="entry name" value="DBL_C"/>
</dbReference>
<sequence>MQQQTREEMLKRSVKEGDKGKSGNSCLVGNIKEAKFGKAAKSSDLDKGKICDLDEHKHTNVQDNKRGYYYNGPCTGKNDKRFKIGTQWSYGEKEKENTHPKVYMPARREHMCTSNLEHLDIRSKGLTGTNAGHSLLGDVLLAAKYEAENIKKLYVENNDRKDLNAANDKATVCRAMKYSFADIGDIIRGRDMWVQNKDFRDLQTMLVTIFGKIDDELKSKLNGKYEDNSEGKHLELRKDWWEANRDQVWEAMKCKTNGVDITCDSDHTPLDDYIPQRLRWMNEWAEWYCKVQKKAYEELVKGCKECKGGKCMNGDPKCTTCMSACAEYWKKIQPWKQQWEKIKEKYNDLYKRATESGGPIKSNDPKDQEAIEFLSKLQKKNTDNTIYSTAAGYIHQEATMNCEKQTQFCEKKSGGDDDTHYVFRGKPHDYDEACDCEDREGPKAPKEKKEDHVYSGKKKPCDIVEEHFKLKDNKTGGIDSCYPKDYGGTYPGWNCTNETLVSGKGECMPPRRQKLCLINLQYFTGKTTVDLREAFIKCAAVETFFLWHKYKDDKEKVNPSKNVDKEVQKKLESGEIPEDFKRQMFYTFGDYRDIFFDTDISKKQGPVKDAIDNIGKVFEKEKISEAKKDGKTDDKEREKFWKENGKEIWEGMLCGLSHASGNKETVQKTLTTNYTYPNVKFSGDNTTSLEHFAQRPQFLRWFTEWGDDFCKQRKEKLATLQKECPAETCIKRNESKKEPCKKACEKYQTWLKDWKTQYKTQSKKYDEDKGKQLYKNISDVTSSTKAYQYLHTQLKQFTCVSGDCNCMKEPSKETKKPSDTIEMPASLDEEPDEVKGRCKCPPPPDACEIVKVIFNGKSATDVIQGCKRKENYQPWNCDKIKSHNNHNGACMPPRRQKLCVINLKTFKPKTSVELRNAFIKCAAIETHFAWHRYKEDKENEKTTPKLVNYLKEGKIPDDFKRQMFYTFGDYRDLCLDKNIGNDVSVVENNIKDVLTDSTKNGGTPITAENWWKLIEKEVWDGMLCALSYNTNEKQFKDDVRKNLTQNYSYSTIKFTEDPNSTSLSTFAETPQFLRWFTEWGEDFCKKRKEKVNELMTKCNGCIVSDNPAGGKTCVKTTEGCKKCTKECETYQGWLKKWKENYNKQKDKFLRDKSENNYDHDPVAKKAKDAREYLEKTLQKFCQNGSTNENCDFKCMENASTQSLNNTDMPASLDDEPEEVQGKCSCKPPPPKNPPRLSLARSAEAPEEIPPAVAGRSLNPRPAPAGPQPPSGTPDA</sequence>
<dbReference type="GO" id="GO:0046789">
    <property type="term" value="F:host cell surface receptor binding"/>
    <property type="evidence" value="ECO:0007669"/>
    <property type="project" value="InterPro"/>
</dbReference>
<organism evidence="4 5">
    <name type="scientific">Plasmodium falciparum Tanzania</name>
    <name type="common">2000708</name>
    <dbReference type="NCBI Taxonomy" id="1036725"/>
    <lineage>
        <taxon>Eukaryota</taxon>
        <taxon>Sar</taxon>
        <taxon>Alveolata</taxon>
        <taxon>Apicomplexa</taxon>
        <taxon>Aconoidasida</taxon>
        <taxon>Haemosporida</taxon>
        <taxon>Plasmodiidae</taxon>
        <taxon>Plasmodium</taxon>
        <taxon>Plasmodium (Laverania)</taxon>
    </lineage>
</organism>
<dbReference type="InterPro" id="IPR008602">
    <property type="entry name" value="Duffy-antigen-binding"/>
</dbReference>
<dbReference type="InterPro" id="IPR042202">
    <property type="entry name" value="Duffy-ag-bd_sf"/>
</dbReference>
<dbReference type="EMBL" id="KI926684">
    <property type="protein sequence ID" value="ETW33357.1"/>
    <property type="molecule type" value="Genomic_DNA"/>
</dbReference>
<evidence type="ECO:0008006" key="6">
    <source>
        <dbReference type="Google" id="ProtNLM"/>
    </source>
</evidence>
<proteinExistence type="predicted"/>
<dbReference type="Gene3D" id="1.20.1310.20">
    <property type="entry name" value="Duffy-antigen binding domain"/>
    <property type="match status" value="3"/>
</dbReference>
<evidence type="ECO:0000313" key="4">
    <source>
        <dbReference type="EMBL" id="ETW33357.1"/>
    </source>
</evidence>
<feature type="non-terminal residue" evidence="4">
    <location>
        <position position="1275"/>
    </location>
</feature>
<feature type="region of interest" description="Disordered" evidence="1">
    <location>
        <begin position="1203"/>
        <end position="1275"/>
    </location>
</feature>
<dbReference type="Proteomes" id="UP000030708">
    <property type="component" value="Unassembled WGS sequence"/>
</dbReference>
<dbReference type="OrthoDB" id="10530068at2759"/>
<feature type="domain" description="Duffy-antigen binding" evidence="2">
    <location>
        <begin position="888"/>
        <end position="1044"/>
    </location>
</feature>
<reference evidence="4 5" key="1">
    <citation type="submission" date="2013-02" db="EMBL/GenBank/DDBJ databases">
        <title>The Genome Annotation of Plasmodium falciparum Tanzania (2000708).</title>
        <authorList>
            <consortium name="The Broad Institute Genome Sequencing Platform"/>
            <consortium name="The Broad Institute Genome Sequencing Center for Infectious Disease"/>
            <person name="Neafsey D."/>
            <person name="Hoffman S."/>
            <person name="Volkman S."/>
            <person name="Rosenthal P."/>
            <person name="Walker B."/>
            <person name="Young S.K."/>
            <person name="Zeng Q."/>
            <person name="Gargeya S."/>
            <person name="Fitzgerald M."/>
            <person name="Haas B."/>
            <person name="Abouelleil A."/>
            <person name="Allen A.W."/>
            <person name="Alvarado L."/>
            <person name="Arachchi H.M."/>
            <person name="Berlin A.M."/>
            <person name="Chapman S.B."/>
            <person name="Gainer-Dewar J."/>
            <person name="Goldberg J."/>
            <person name="Griggs A."/>
            <person name="Gujja S."/>
            <person name="Hansen M."/>
            <person name="Howarth C."/>
            <person name="Imamovic A."/>
            <person name="Ireland A."/>
            <person name="Larimer J."/>
            <person name="McCowan C."/>
            <person name="Murphy C."/>
            <person name="Pearson M."/>
            <person name="Poon T.W."/>
            <person name="Priest M."/>
            <person name="Roberts A."/>
            <person name="Saif S."/>
            <person name="Shea T."/>
            <person name="Sisk P."/>
            <person name="Sykes S."/>
            <person name="Wortman J."/>
            <person name="Nusbaum C."/>
            <person name="Birren B."/>
        </authorList>
    </citation>
    <scope>NUCLEOTIDE SEQUENCE [LARGE SCALE GENOMIC DNA]</scope>
    <source>
        <strain evidence="5">Tanzania (2000708)</strain>
    </source>
</reference>
<evidence type="ECO:0000313" key="5">
    <source>
        <dbReference type="Proteomes" id="UP000030708"/>
    </source>
</evidence>
<feature type="domain" description="Duffy-antigen binding" evidence="2">
    <location>
        <begin position="505"/>
        <end position="671"/>
    </location>
</feature>
<dbReference type="Pfam" id="PF05424">
    <property type="entry name" value="Duffy_binding"/>
    <property type="match status" value="3"/>
</dbReference>
<dbReference type="SUPFAM" id="SSF140924">
    <property type="entry name" value="Duffy binding domain-like"/>
    <property type="match status" value="3"/>
</dbReference>
<dbReference type="AlphaFoldDB" id="A0A024VY54"/>
<dbReference type="Gene3D" id="1.20.58.830">
    <property type="match status" value="3"/>
</dbReference>
<protein>
    <recommendedName>
        <fullName evidence="6">Duffy-binding-like domain-containing protein</fullName>
    </recommendedName>
</protein>